<organism evidence="4 5">
    <name type="scientific">Denitromonas iodatirespirans</name>
    <dbReference type="NCBI Taxonomy" id="2795389"/>
    <lineage>
        <taxon>Bacteria</taxon>
        <taxon>Pseudomonadati</taxon>
        <taxon>Pseudomonadota</taxon>
        <taxon>Betaproteobacteria</taxon>
        <taxon>Rhodocyclales</taxon>
        <taxon>Zoogloeaceae</taxon>
        <taxon>Denitromonas</taxon>
    </lineage>
</organism>
<dbReference type="EMBL" id="JAEKFT010000006">
    <property type="protein sequence ID" value="MBT0961073.1"/>
    <property type="molecule type" value="Genomic_DNA"/>
</dbReference>
<evidence type="ECO:0000313" key="4">
    <source>
        <dbReference type="EMBL" id="MBT0961073.1"/>
    </source>
</evidence>
<feature type="signal peptide" evidence="2">
    <location>
        <begin position="1"/>
        <end position="23"/>
    </location>
</feature>
<evidence type="ECO:0000256" key="1">
    <source>
        <dbReference type="ARBA" id="ARBA00022729"/>
    </source>
</evidence>
<dbReference type="Proteomes" id="UP000694660">
    <property type="component" value="Unassembled WGS sequence"/>
</dbReference>
<evidence type="ECO:0000256" key="2">
    <source>
        <dbReference type="SAM" id="SignalP"/>
    </source>
</evidence>
<proteinExistence type="predicted"/>
<dbReference type="NCBIfam" id="NF038402">
    <property type="entry name" value="TroA_like"/>
    <property type="match status" value="1"/>
</dbReference>
<gene>
    <name evidence="4" type="ORF">I8J34_07775</name>
</gene>
<dbReference type="InterPro" id="IPR002491">
    <property type="entry name" value="ABC_transptr_periplasmic_BD"/>
</dbReference>
<reference evidence="5" key="1">
    <citation type="journal article" date="2022" name="ISME J.">
        <title>Genetic and phylogenetic analysis of dissimilatory iodate-reducing bacteria identifies potential niches across the world's oceans.</title>
        <authorList>
            <person name="Reyes-Umana V."/>
            <person name="Henning Z."/>
            <person name="Lee K."/>
            <person name="Barnum T.P."/>
            <person name="Coates J.D."/>
        </authorList>
    </citation>
    <scope>NUCLEOTIDE SEQUENCE [LARGE SCALE GENOMIC DNA]</scope>
    <source>
        <strain evidence="5">IR12</strain>
    </source>
</reference>
<feature type="chain" id="PRO_5037508166" evidence="2">
    <location>
        <begin position="24"/>
        <end position="296"/>
    </location>
</feature>
<feature type="domain" description="Fe/B12 periplasmic-binding" evidence="3">
    <location>
        <begin position="43"/>
        <end position="292"/>
    </location>
</feature>
<dbReference type="PANTHER" id="PTHR30535:SF34">
    <property type="entry name" value="MOLYBDATE-BINDING PROTEIN MOLA"/>
    <property type="match status" value="1"/>
</dbReference>
<dbReference type="SUPFAM" id="SSF53807">
    <property type="entry name" value="Helical backbone' metal receptor"/>
    <property type="match status" value="1"/>
</dbReference>
<dbReference type="Gene3D" id="3.40.50.1980">
    <property type="entry name" value="Nitrogenase molybdenum iron protein domain"/>
    <property type="match status" value="2"/>
</dbReference>
<dbReference type="RefSeq" id="WP_214360828.1">
    <property type="nucleotide sequence ID" value="NZ_JAEKFT010000006.1"/>
</dbReference>
<keyword evidence="1 2" id="KW-0732">Signal</keyword>
<dbReference type="Pfam" id="PF01497">
    <property type="entry name" value="Peripla_BP_2"/>
    <property type="match status" value="1"/>
</dbReference>
<protein>
    <submittedName>
        <fullName evidence="4">Cobalamin-binding protein</fullName>
    </submittedName>
</protein>
<dbReference type="InterPro" id="IPR054828">
    <property type="entry name" value="Vit_B12_bind_prot"/>
</dbReference>
<comment type="caution">
    <text evidence="4">The sequence shown here is derived from an EMBL/GenBank/DDBJ whole genome shotgun (WGS) entry which is preliminary data.</text>
</comment>
<dbReference type="PROSITE" id="PS50983">
    <property type="entry name" value="FE_B12_PBP"/>
    <property type="match status" value="1"/>
</dbReference>
<evidence type="ECO:0000259" key="3">
    <source>
        <dbReference type="PROSITE" id="PS50983"/>
    </source>
</evidence>
<evidence type="ECO:0000313" key="5">
    <source>
        <dbReference type="Proteomes" id="UP000694660"/>
    </source>
</evidence>
<dbReference type="PANTHER" id="PTHR30535">
    <property type="entry name" value="VITAMIN B12-BINDING PROTEIN"/>
    <property type="match status" value="1"/>
</dbReference>
<dbReference type="AlphaFoldDB" id="A0A944H7C1"/>
<accession>A0A944H7C1</accession>
<keyword evidence="5" id="KW-1185">Reference proteome</keyword>
<dbReference type="InterPro" id="IPR050902">
    <property type="entry name" value="ABC_Transporter_SBP"/>
</dbReference>
<dbReference type="CDD" id="cd01144">
    <property type="entry name" value="BtuF"/>
    <property type="match status" value="1"/>
</dbReference>
<sequence length="296" mass="32460">MIRRFALPVLALVLCLAGPAARAQIVVSDDVGQTVRLPAPAKRIVSLAPHVTEVIYAAGAGEALVGVVAYSDYPPEARTVANVGSYVRFDLEAIAALKPDLVIGWRSGNPATQIERLRALGLPVYINESRSLEAVAHTLRQIGILAGTQRAANAAADAFLAHRNHLHAQYADRPPVPVFYQIWNQPLMTINGHHLISDVIRLCGGRNVFDSLSVLAPKIGIEAVLAADPEVIVASGMGEARPEWLDTWRRWDQLKAVQRDNLFFVPPDLIQRHTPRILDGADLMCRHLDTARERRQ</sequence>
<name>A0A944H7C1_DENI1</name>
<dbReference type="GO" id="GO:0071281">
    <property type="term" value="P:cellular response to iron ion"/>
    <property type="evidence" value="ECO:0007669"/>
    <property type="project" value="TreeGrafter"/>
</dbReference>